<dbReference type="Proteomes" id="UP000075809">
    <property type="component" value="Unassembled WGS sequence"/>
</dbReference>
<feature type="compositionally biased region" description="Basic and acidic residues" evidence="1">
    <location>
        <begin position="89"/>
        <end position="123"/>
    </location>
</feature>
<sequence>MCASVVEYLRIGFFAFLSLQRERDTRSVFRDCSPLPYRTFRERLTASGKPTTTGGKSEKKRERERERGRVFERTSERVRDEVSGIGESRGGRGEDKDQRERREIGGEGGERERERKRDGRDPRTAVPLVYIYSKSAWTRLCSYVLLS</sequence>
<evidence type="ECO:0000313" key="2">
    <source>
        <dbReference type="EMBL" id="KYQ60268.1"/>
    </source>
</evidence>
<evidence type="ECO:0000313" key="3">
    <source>
        <dbReference type="Proteomes" id="UP000075809"/>
    </source>
</evidence>
<keyword evidence="3" id="KW-1185">Reference proteome</keyword>
<dbReference type="EMBL" id="KQ982080">
    <property type="protein sequence ID" value="KYQ60268.1"/>
    <property type="molecule type" value="Genomic_DNA"/>
</dbReference>
<organism evidence="2 3">
    <name type="scientific">Mycetomoellerius zeteki</name>
    <dbReference type="NCBI Taxonomy" id="64791"/>
    <lineage>
        <taxon>Eukaryota</taxon>
        <taxon>Metazoa</taxon>
        <taxon>Ecdysozoa</taxon>
        <taxon>Arthropoda</taxon>
        <taxon>Hexapoda</taxon>
        <taxon>Insecta</taxon>
        <taxon>Pterygota</taxon>
        <taxon>Neoptera</taxon>
        <taxon>Endopterygota</taxon>
        <taxon>Hymenoptera</taxon>
        <taxon>Apocrita</taxon>
        <taxon>Aculeata</taxon>
        <taxon>Formicoidea</taxon>
        <taxon>Formicidae</taxon>
        <taxon>Myrmicinae</taxon>
        <taxon>Mycetomoellerius</taxon>
    </lineage>
</organism>
<reference evidence="2 3" key="1">
    <citation type="submission" date="2015-09" db="EMBL/GenBank/DDBJ databases">
        <title>Trachymyrmex zeteki WGS genome.</title>
        <authorList>
            <person name="Nygaard S."/>
            <person name="Hu H."/>
            <person name="Boomsma J."/>
            <person name="Zhang G."/>
        </authorList>
    </citation>
    <scope>NUCLEOTIDE SEQUENCE [LARGE SCALE GENOMIC DNA]</scope>
    <source>
        <strain evidence="2">Tzet28-1</strain>
        <tissue evidence="2">Whole body</tissue>
    </source>
</reference>
<evidence type="ECO:0000256" key="1">
    <source>
        <dbReference type="SAM" id="MobiDB-lite"/>
    </source>
</evidence>
<protein>
    <submittedName>
        <fullName evidence="2">Uncharacterized protein</fullName>
    </submittedName>
</protein>
<proteinExistence type="predicted"/>
<gene>
    <name evidence="2" type="ORF">ALC60_00676</name>
</gene>
<feature type="compositionally biased region" description="Basic and acidic residues" evidence="1">
    <location>
        <begin position="56"/>
        <end position="82"/>
    </location>
</feature>
<name>A0A151XJ10_9HYME</name>
<feature type="region of interest" description="Disordered" evidence="1">
    <location>
        <begin position="40"/>
        <end position="125"/>
    </location>
</feature>
<dbReference type="AlphaFoldDB" id="A0A151XJ10"/>
<accession>A0A151XJ10</accession>